<keyword evidence="13" id="KW-0539">Nucleus</keyword>
<dbReference type="PANTHER" id="PTHR23335:SF29">
    <property type="entry name" value="CALMODULIN-BINDING TRANSCRIPTION ACTIVATOR 1"/>
    <property type="match status" value="1"/>
</dbReference>
<evidence type="ECO:0000256" key="3">
    <source>
        <dbReference type="ARBA" id="ARBA00022553"/>
    </source>
</evidence>
<dbReference type="InterPro" id="IPR027417">
    <property type="entry name" value="P-loop_NTPase"/>
</dbReference>
<dbReference type="GO" id="GO:0003712">
    <property type="term" value="F:transcription coregulator activity"/>
    <property type="evidence" value="ECO:0007669"/>
    <property type="project" value="TreeGrafter"/>
</dbReference>
<dbReference type="InterPro" id="IPR002909">
    <property type="entry name" value="IPT_dom"/>
</dbReference>
<dbReference type="Gene3D" id="2.60.40.10">
    <property type="entry name" value="Immunoglobulins"/>
    <property type="match status" value="1"/>
</dbReference>
<comment type="caution">
    <text evidence="17">The sequence shown here is derived from an EMBL/GenBank/DDBJ whole genome shotgun (WGS) entry which is preliminary data.</text>
</comment>
<dbReference type="GO" id="GO:0009409">
    <property type="term" value="P:response to cold"/>
    <property type="evidence" value="ECO:0007669"/>
    <property type="project" value="UniProtKB-ARBA"/>
</dbReference>
<dbReference type="PROSITE" id="PS50088">
    <property type="entry name" value="ANK_REPEAT"/>
    <property type="match status" value="1"/>
</dbReference>
<comment type="subcellular location">
    <subcellularLocation>
        <location evidence="1">Nucleus</location>
    </subcellularLocation>
</comment>
<keyword evidence="4" id="KW-0677">Repeat</keyword>
<dbReference type="Proteomes" id="UP001085076">
    <property type="component" value="Miscellaneous, Linkage group lg01"/>
</dbReference>
<dbReference type="GO" id="GO:0006357">
    <property type="term" value="P:regulation of transcription by RNA polymerase II"/>
    <property type="evidence" value="ECO:0007669"/>
    <property type="project" value="TreeGrafter"/>
</dbReference>
<dbReference type="InterPro" id="IPR013783">
    <property type="entry name" value="Ig-like_fold"/>
</dbReference>
<dbReference type="InterPro" id="IPR005559">
    <property type="entry name" value="CG-1_dom"/>
</dbReference>
<evidence type="ECO:0000256" key="2">
    <source>
        <dbReference type="ARBA" id="ARBA00008267"/>
    </source>
</evidence>
<feature type="compositionally biased region" description="Polar residues" evidence="15">
    <location>
        <begin position="155"/>
        <end position="173"/>
    </location>
</feature>
<dbReference type="FunFam" id="2.60.40.10:FF:000314">
    <property type="entry name" value="Calmodulin-binding transcription activator 2"/>
    <property type="match status" value="1"/>
</dbReference>
<dbReference type="InterPro" id="IPR002110">
    <property type="entry name" value="Ankyrin_rpt"/>
</dbReference>
<dbReference type="Pfam" id="PF01833">
    <property type="entry name" value="TIG"/>
    <property type="match status" value="1"/>
</dbReference>
<keyword evidence="10" id="KW-0238">DNA-binding</keyword>
<evidence type="ECO:0000256" key="8">
    <source>
        <dbReference type="ARBA" id="ARBA00023043"/>
    </source>
</evidence>
<dbReference type="SUPFAM" id="SSF48403">
    <property type="entry name" value="Ankyrin repeat"/>
    <property type="match status" value="1"/>
</dbReference>
<reference evidence="17" key="1">
    <citation type="submission" date="2021-03" db="EMBL/GenBank/DDBJ databases">
        <authorList>
            <person name="Li Z."/>
            <person name="Yang C."/>
        </authorList>
    </citation>
    <scope>NUCLEOTIDE SEQUENCE</scope>
    <source>
        <strain evidence="17">Dzin_1.0</strain>
        <tissue evidence="17">Leaf</tissue>
    </source>
</reference>
<keyword evidence="9" id="KW-0175">Coiled coil</keyword>
<comment type="similarity">
    <text evidence="2">Belongs to the CAMTA family.</text>
</comment>
<keyword evidence="12" id="KW-0804">Transcription</keyword>
<feature type="region of interest" description="Disordered" evidence="15">
    <location>
        <begin position="153"/>
        <end position="197"/>
    </location>
</feature>
<dbReference type="InterPro" id="IPR036770">
    <property type="entry name" value="Ankyrin_rpt-contain_sf"/>
</dbReference>
<organism evidence="17 18">
    <name type="scientific">Dioscorea zingiberensis</name>
    <dbReference type="NCBI Taxonomy" id="325984"/>
    <lineage>
        <taxon>Eukaryota</taxon>
        <taxon>Viridiplantae</taxon>
        <taxon>Streptophyta</taxon>
        <taxon>Embryophyta</taxon>
        <taxon>Tracheophyta</taxon>
        <taxon>Spermatophyta</taxon>
        <taxon>Magnoliopsida</taxon>
        <taxon>Liliopsida</taxon>
        <taxon>Dioscoreales</taxon>
        <taxon>Dioscoreaceae</taxon>
        <taxon>Dioscorea</taxon>
    </lineage>
</organism>
<gene>
    <name evidence="17" type="ORF">J5N97_006765</name>
</gene>
<evidence type="ECO:0000256" key="12">
    <source>
        <dbReference type="ARBA" id="ARBA00023163"/>
    </source>
</evidence>
<evidence type="ECO:0000256" key="4">
    <source>
        <dbReference type="ARBA" id="ARBA00022737"/>
    </source>
</evidence>
<keyword evidence="6" id="KW-0112">Calmodulin-binding</keyword>
<reference evidence="17" key="2">
    <citation type="journal article" date="2022" name="Hortic Res">
        <title>The genome of Dioscorea zingiberensis sheds light on the biosynthesis, origin and evolution of the medicinally important diosgenin saponins.</title>
        <authorList>
            <person name="Li Y."/>
            <person name="Tan C."/>
            <person name="Li Z."/>
            <person name="Guo J."/>
            <person name="Li S."/>
            <person name="Chen X."/>
            <person name="Wang C."/>
            <person name="Dai X."/>
            <person name="Yang H."/>
            <person name="Song W."/>
            <person name="Hou L."/>
            <person name="Xu J."/>
            <person name="Tong Z."/>
            <person name="Xu A."/>
            <person name="Yuan X."/>
            <person name="Wang W."/>
            <person name="Yang Q."/>
            <person name="Chen L."/>
            <person name="Sun Z."/>
            <person name="Wang K."/>
            <person name="Pan B."/>
            <person name="Chen J."/>
            <person name="Bao Y."/>
            <person name="Liu F."/>
            <person name="Qi X."/>
            <person name="Gang D.R."/>
            <person name="Wen J."/>
            <person name="Li J."/>
        </authorList>
    </citation>
    <scope>NUCLEOTIDE SEQUENCE</scope>
    <source>
        <strain evidence="17">Dzin_1.0</strain>
    </source>
</reference>
<dbReference type="AlphaFoldDB" id="A0A9D5DBE8"/>
<feature type="compositionally biased region" description="Basic and acidic residues" evidence="15">
    <location>
        <begin position="214"/>
        <end position="223"/>
    </location>
</feature>
<feature type="domain" description="CG-1" evidence="16">
    <location>
        <begin position="15"/>
        <end position="141"/>
    </location>
</feature>
<dbReference type="FunFam" id="1.20.5.190:FF:000003">
    <property type="entry name" value="Calmodulin-binding transcription activator 2"/>
    <property type="match status" value="1"/>
</dbReference>
<evidence type="ECO:0000256" key="13">
    <source>
        <dbReference type="ARBA" id="ARBA00023242"/>
    </source>
</evidence>
<dbReference type="GO" id="GO:0005634">
    <property type="term" value="C:nucleus"/>
    <property type="evidence" value="ECO:0007669"/>
    <property type="project" value="UniProtKB-SubCell"/>
</dbReference>
<evidence type="ECO:0000313" key="17">
    <source>
        <dbReference type="EMBL" id="KAJ0988409.1"/>
    </source>
</evidence>
<proteinExistence type="inferred from homology"/>
<dbReference type="Pfam" id="PF03859">
    <property type="entry name" value="CG-1"/>
    <property type="match status" value="1"/>
</dbReference>
<keyword evidence="18" id="KW-1185">Reference proteome</keyword>
<evidence type="ECO:0000313" key="18">
    <source>
        <dbReference type="Proteomes" id="UP001085076"/>
    </source>
</evidence>
<dbReference type="Gene3D" id="1.20.5.190">
    <property type="match status" value="1"/>
</dbReference>
<accession>A0A9D5DBE8</accession>
<feature type="compositionally biased region" description="Polar residues" evidence="15">
    <location>
        <begin position="229"/>
        <end position="242"/>
    </location>
</feature>
<dbReference type="InterPro" id="IPR014756">
    <property type="entry name" value="Ig_E-set"/>
</dbReference>
<protein>
    <recommendedName>
        <fullName evidence="16">CG-1 domain-containing protein</fullName>
    </recommendedName>
</protein>
<dbReference type="SMART" id="SM01076">
    <property type="entry name" value="CG-1"/>
    <property type="match status" value="1"/>
</dbReference>
<evidence type="ECO:0000256" key="6">
    <source>
        <dbReference type="ARBA" id="ARBA00022860"/>
    </source>
</evidence>
<dbReference type="SUPFAM" id="SSF81296">
    <property type="entry name" value="E set domains"/>
    <property type="match status" value="1"/>
</dbReference>
<keyword evidence="8 14" id="KW-0040">ANK repeat</keyword>
<dbReference type="GO" id="GO:0005516">
    <property type="term" value="F:calmodulin binding"/>
    <property type="evidence" value="ECO:0007669"/>
    <property type="project" value="UniProtKB-KW"/>
</dbReference>
<dbReference type="OrthoDB" id="407555at2759"/>
<evidence type="ECO:0000256" key="1">
    <source>
        <dbReference type="ARBA" id="ARBA00004123"/>
    </source>
</evidence>
<evidence type="ECO:0000256" key="5">
    <source>
        <dbReference type="ARBA" id="ARBA00022837"/>
    </source>
</evidence>
<keyword evidence="7" id="KW-0805">Transcription regulation</keyword>
<dbReference type="GO" id="GO:0003690">
    <property type="term" value="F:double-stranded DNA binding"/>
    <property type="evidence" value="ECO:0007669"/>
    <property type="project" value="TreeGrafter"/>
</dbReference>
<keyword evidence="3" id="KW-0597">Phosphoprotein</keyword>
<name>A0A9D5DBE8_9LILI</name>
<evidence type="ECO:0000256" key="15">
    <source>
        <dbReference type="SAM" id="MobiDB-lite"/>
    </source>
</evidence>
<dbReference type="SMART" id="SM00015">
    <property type="entry name" value="IQ"/>
    <property type="match status" value="2"/>
</dbReference>
<feature type="region of interest" description="Disordered" evidence="15">
    <location>
        <begin position="214"/>
        <end position="244"/>
    </location>
</feature>
<dbReference type="Gene3D" id="1.25.40.20">
    <property type="entry name" value="Ankyrin repeat-containing domain"/>
    <property type="match status" value="1"/>
</dbReference>
<dbReference type="EMBL" id="JAGGNH010000001">
    <property type="protein sequence ID" value="KAJ0988409.1"/>
    <property type="molecule type" value="Genomic_DNA"/>
</dbReference>
<dbReference type="Pfam" id="PF12796">
    <property type="entry name" value="Ank_2"/>
    <property type="match status" value="1"/>
</dbReference>
<evidence type="ECO:0000259" key="16">
    <source>
        <dbReference type="PROSITE" id="PS51437"/>
    </source>
</evidence>
<evidence type="ECO:0000256" key="7">
    <source>
        <dbReference type="ARBA" id="ARBA00023015"/>
    </source>
</evidence>
<dbReference type="PANTHER" id="PTHR23335">
    <property type="entry name" value="CALMODULIN-BINDING TRANSCRIPTION ACTIVATOR CAMTA"/>
    <property type="match status" value="1"/>
</dbReference>
<dbReference type="Pfam" id="PF00612">
    <property type="entry name" value="IQ"/>
    <property type="match status" value="2"/>
</dbReference>
<dbReference type="PROSITE" id="PS51437">
    <property type="entry name" value="CG_1"/>
    <property type="match status" value="1"/>
</dbReference>
<keyword evidence="5" id="KW-0106">Calcium</keyword>
<sequence>MADSRRHGGSPQLDIEQILLEAQHRWLRPAEICKILRNFQEFRIAPEPPNKPPSGSLFLFDRKVLRYFRKDGHNWRKKKDGKTVKEAHERLKAESVDVLHCYYAHGEENESFQRRSYWLLEEDLMHIVLVHYLEVKGNRSNFSRARDAEEIVQTGHITTPTSSSTFTNQNPSPSRAMDAESPISTQNSEYEDTESADNCQASSRYYPFPALQQHDDGHVRDAHPLNPYNPVSSLVDQSNHQGTLGAAPESEFYSVAQEDITRVLDESGLGFTFTGPRTQFDLASWEEVFKHSTAGFENTYFQPVLGAEAVIGGGIPKREASALMEFHTDDLIKSQGDGNNTQGKVIWQSPESGVGPSGASHTDFMNGLYIDGNINLTSLVTQRSLGLSNTEEGLKKYDSFSKWMSKELGEVGDAQLNSNSDVYWDSVESGSVLEDPSKQEQLGACLISPSLSQDQLFSIIDFSPNWAYSDKETEVLITGKFLRSRDEVENYKWSCMFGEIEVPANVMAVGILRCQAPTHKSGRVPFYITVSNRLACSEVREFEFRVDCAQSMEASDSYTSSANEIYLHLRFERMLCLESVKPSESVFLNSGGMPYSGSELVQSPMEVSDELISLFNRTHDKEFYSESPRDVLNQEPLKEKLYAWLLCKAAVEGKGPCVLDEEGLGVLHLAAALGYDWAIKPITTAGVNINFRDVHGWTALHWAAFCGRERTVVFLVALGAAPGLVTDPTPEFPSGRTPADLASVNGHKGISGFLAEASLTSHLSTLTLKDLNGANTKDVSDVKAVEDVGERNALQLSYGDMPDGLSMQDSLSAVRNAAQAAARIHAVYRVHSFQRKKLIEYGDDKCGVSNERALSFISIKSTKPEQHNMPVHVAAIRIQNKFRGWKGRKEFLITRQRIVKIQAHVRGHQVRKHYKRIVWSVGIVEKIILRWRRKGSGLRGFRSEGRIEAPSVQKQHAKDDYDFLHEGRKQTEARLEKALARVKSMVQYPEARDQYRRLLTIVTELQESKVMQEDANGSEEATDGDFMTGLEELCEDDTLMPYA</sequence>
<keyword evidence="11" id="KW-0010">Activator</keyword>
<evidence type="ECO:0000256" key="9">
    <source>
        <dbReference type="ARBA" id="ARBA00023054"/>
    </source>
</evidence>
<dbReference type="SUPFAM" id="SSF52540">
    <property type="entry name" value="P-loop containing nucleoside triphosphate hydrolases"/>
    <property type="match status" value="1"/>
</dbReference>
<evidence type="ECO:0000256" key="11">
    <source>
        <dbReference type="ARBA" id="ARBA00023159"/>
    </source>
</evidence>
<dbReference type="SMART" id="SM00248">
    <property type="entry name" value="ANK"/>
    <property type="match status" value="3"/>
</dbReference>
<evidence type="ECO:0000256" key="14">
    <source>
        <dbReference type="PROSITE-ProRule" id="PRU00023"/>
    </source>
</evidence>
<dbReference type="PROSITE" id="PS50096">
    <property type="entry name" value="IQ"/>
    <property type="match status" value="2"/>
</dbReference>
<feature type="repeat" description="ANK" evidence="14">
    <location>
        <begin position="695"/>
        <end position="727"/>
    </location>
</feature>
<evidence type="ECO:0000256" key="10">
    <source>
        <dbReference type="ARBA" id="ARBA00023125"/>
    </source>
</evidence>
<dbReference type="InterPro" id="IPR000048">
    <property type="entry name" value="IQ_motif_EF-hand-BS"/>
</dbReference>